<dbReference type="REBASE" id="114317">
    <property type="entry name" value="M.Lpa644ORF1287P"/>
</dbReference>
<keyword evidence="4" id="KW-0680">Restriction system</keyword>
<dbReference type="InterPro" id="IPR029063">
    <property type="entry name" value="SAM-dependent_MTases_sf"/>
</dbReference>
<dbReference type="GO" id="GO:0009307">
    <property type="term" value="P:DNA restriction-modification system"/>
    <property type="evidence" value="ECO:0007669"/>
    <property type="project" value="UniProtKB-KW"/>
</dbReference>
<dbReference type="PRINTS" id="PR00105">
    <property type="entry name" value="C5METTRFRASE"/>
</dbReference>
<dbReference type="InterPro" id="IPR031303">
    <property type="entry name" value="C5_meth_CS"/>
</dbReference>
<dbReference type="GO" id="GO:0032259">
    <property type="term" value="P:methylation"/>
    <property type="evidence" value="ECO:0007669"/>
    <property type="project" value="UniProtKB-KW"/>
</dbReference>
<comment type="similarity">
    <text evidence="5 6">Belongs to the class I-like SAM-binding methyltransferase superfamily. C5-methyltransferase family.</text>
</comment>
<proteinExistence type="inferred from homology"/>
<dbReference type="Pfam" id="PF00145">
    <property type="entry name" value="DNA_methylase"/>
    <property type="match status" value="2"/>
</dbReference>
<comment type="caution">
    <text evidence="8">The sequence shown here is derived from an EMBL/GenBank/DDBJ whole genome shotgun (WGS) entry which is preliminary data.</text>
</comment>
<keyword evidence="3 5" id="KW-0949">S-adenosyl-L-methionine</keyword>
<evidence type="ECO:0000256" key="6">
    <source>
        <dbReference type="RuleBase" id="RU000416"/>
    </source>
</evidence>
<evidence type="ECO:0000256" key="5">
    <source>
        <dbReference type="PROSITE-ProRule" id="PRU01016"/>
    </source>
</evidence>
<organism evidence="8 9">
    <name type="scientific">Lacticaseibacillus paracasei NRIC 0644</name>
    <dbReference type="NCBI Taxonomy" id="1435038"/>
    <lineage>
        <taxon>Bacteria</taxon>
        <taxon>Bacillati</taxon>
        <taxon>Bacillota</taxon>
        <taxon>Bacilli</taxon>
        <taxon>Lactobacillales</taxon>
        <taxon>Lactobacillaceae</taxon>
        <taxon>Lacticaseibacillus</taxon>
    </lineage>
</organism>
<comment type="catalytic activity">
    <reaction evidence="7">
        <text>a 2'-deoxycytidine in DNA + S-adenosyl-L-methionine = a 5-methyl-2'-deoxycytidine in DNA + S-adenosyl-L-homocysteine + H(+)</text>
        <dbReference type="Rhea" id="RHEA:13681"/>
        <dbReference type="Rhea" id="RHEA-COMP:11369"/>
        <dbReference type="Rhea" id="RHEA-COMP:11370"/>
        <dbReference type="ChEBI" id="CHEBI:15378"/>
        <dbReference type="ChEBI" id="CHEBI:57856"/>
        <dbReference type="ChEBI" id="CHEBI:59789"/>
        <dbReference type="ChEBI" id="CHEBI:85452"/>
        <dbReference type="ChEBI" id="CHEBI:85454"/>
        <dbReference type="EC" id="2.1.1.37"/>
    </reaction>
</comment>
<keyword evidence="1 5" id="KW-0489">Methyltransferase</keyword>
<dbReference type="PROSITE" id="PS00094">
    <property type="entry name" value="C5_MTASE_1"/>
    <property type="match status" value="1"/>
</dbReference>
<dbReference type="GO" id="GO:0044027">
    <property type="term" value="P:negative regulation of gene expression via chromosomal CpG island methylation"/>
    <property type="evidence" value="ECO:0007669"/>
    <property type="project" value="TreeGrafter"/>
</dbReference>
<evidence type="ECO:0000256" key="4">
    <source>
        <dbReference type="ARBA" id="ARBA00022747"/>
    </source>
</evidence>
<dbReference type="Gene3D" id="3.40.50.150">
    <property type="entry name" value="Vaccinia Virus protein VP39"/>
    <property type="match status" value="1"/>
</dbReference>
<dbReference type="GO" id="GO:0003886">
    <property type="term" value="F:DNA (cytosine-5-)-methyltransferase activity"/>
    <property type="evidence" value="ECO:0007669"/>
    <property type="project" value="UniProtKB-EC"/>
</dbReference>
<dbReference type="InterPro" id="IPR050390">
    <property type="entry name" value="C5-Methyltransferase"/>
</dbReference>
<feature type="active site" evidence="5">
    <location>
        <position position="117"/>
    </location>
</feature>
<evidence type="ECO:0000256" key="7">
    <source>
        <dbReference type="RuleBase" id="RU000417"/>
    </source>
</evidence>
<dbReference type="EC" id="2.1.1.37" evidence="7"/>
<gene>
    <name evidence="8" type="ORF">LC0644_1287</name>
</gene>
<dbReference type="Gene3D" id="3.90.120.10">
    <property type="entry name" value="DNA Methylase, subunit A, domain 2"/>
    <property type="match status" value="1"/>
</dbReference>
<keyword evidence="2 5" id="KW-0808">Transferase</keyword>
<dbReference type="PROSITE" id="PS51679">
    <property type="entry name" value="SAM_MT_C5"/>
    <property type="match status" value="1"/>
</dbReference>
<dbReference type="SUPFAM" id="SSF53335">
    <property type="entry name" value="S-adenosyl-L-methionine-dependent methyltransferases"/>
    <property type="match status" value="1"/>
</dbReference>
<evidence type="ECO:0000256" key="1">
    <source>
        <dbReference type="ARBA" id="ARBA00022603"/>
    </source>
</evidence>
<dbReference type="NCBIfam" id="TIGR00675">
    <property type="entry name" value="dcm"/>
    <property type="match status" value="1"/>
</dbReference>
<dbReference type="AlphaFoldDB" id="A0A0C9QDF7"/>
<evidence type="ECO:0000256" key="3">
    <source>
        <dbReference type="ARBA" id="ARBA00022691"/>
    </source>
</evidence>
<dbReference type="PANTHER" id="PTHR10629">
    <property type="entry name" value="CYTOSINE-SPECIFIC METHYLTRANSFERASE"/>
    <property type="match status" value="1"/>
</dbReference>
<dbReference type="InterPro" id="IPR001525">
    <property type="entry name" value="C5_MeTfrase"/>
</dbReference>
<evidence type="ECO:0000313" key="9">
    <source>
        <dbReference type="Proteomes" id="UP000032552"/>
    </source>
</evidence>
<dbReference type="InterPro" id="IPR018117">
    <property type="entry name" value="C5_DNA_meth_AS"/>
</dbReference>
<accession>A0A0C9QDF7</accession>
<dbReference type="RefSeq" id="WP_045624926.1">
    <property type="nucleotide sequence ID" value="NZ_BAYM01000086.1"/>
</dbReference>
<protein>
    <recommendedName>
        <fullName evidence="7">Cytosine-specific methyltransferase</fullName>
        <ecNumber evidence="7">2.1.1.37</ecNumber>
    </recommendedName>
</protein>
<dbReference type="EMBL" id="BAYM01000086">
    <property type="protein sequence ID" value="GAN36698.1"/>
    <property type="molecule type" value="Genomic_DNA"/>
</dbReference>
<dbReference type="PANTHER" id="PTHR10629:SF52">
    <property type="entry name" value="DNA (CYTOSINE-5)-METHYLTRANSFERASE 1"/>
    <property type="match status" value="1"/>
</dbReference>
<evidence type="ECO:0000313" key="8">
    <source>
        <dbReference type="EMBL" id="GAN36698.1"/>
    </source>
</evidence>
<evidence type="ECO:0000256" key="2">
    <source>
        <dbReference type="ARBA" id="ARBA00022679"/>
    </source>
</evidence>
<reference evidence="9" key="1">
    <citation type="submission" date="2014-05" db="EMBL/GenBank/DDBJ databases">
        <title>Whole genome sequencing of Lactobacillus casei NRIC0644.</title>
        <authorList>
            <person name="Atarashi H."/>
            <person name="Yoshida Y."/>
            <person name="Fujimura S."/>
            <person name="Tanaka N."/>
            <person name="Shiwa Y."/>
            <person name="Yoshikawa H."/>
            <person name="Okada S."/>
            <person name="Nakagawa J."/>
        </authorList>
    </citation>
    <scope>NUCLEOTIDE SEQUENCE [LARGE SCALE GENOMIC DNA]</scope>
    <source>
        <strain evidence="9">NRIC0644</strain>
    </source>
</reference>
<sequence>MLNILDLFSGAGGLTEGFRRPEFNIIAHVEMDRAACATLQVRDAYYILKKLGRLEQYALFLEKKITFEELMKSIKKFQSSIIINQTIGVDTMQEITKQIDYKLNGQRINGVIGGPPCQAYSVIGRKRNESKKKNDERIYLYKYYIQFLQKYKPEFFLFENVRGLLSFKDIDGKNLFEKILLDFKKMQPSYNVSYHLVDSSKYGVPQARKRLIIYGQRCSFTEIAEKSKKIDFFDHLKKLQESAPTTRQLFRDLPTLAAGQVINHYNKTHPTKFVSEHIRTDSLPLTWNLSRPNRQIDLAIYKIAAQKRARGEILKYNDLPSYLKTQHPEGFEDRFKAIPADDVSHTVVAHISKDGHYYIHPDANQNRSITVREAARIQTFPDNFYFMNSRTDAFKQIGNAVPPYLARKLADTILLQEKRFS</sequence>
<dbReference type="GO" id="GO:0003677">
    <property type="term" value="F:DNA binding"/>
    <property type="evidence" value="ECO:0007669"/>
    <property type="project" value="TreeGrafter"/>
</dbReference>
<dbReference type="PROSITE" id="PS00095">
    <property type="entry name" value="C5_MTASE_2"/>
    <property type="match status" value="1"/>
</dbReference>
<dbReference type="Proteomes" id="UP000032552">
    <property type="component" value="Unassembled WGS sequence"/>
</dbReference>
<name>A0A0C9QDF7_LACPA</name>